<dbReference type="EC" id="3.1.1.-" evidence="8"/>
<keyword evidence="4 8" id="KW-0964">Secreted</keyword>
<evidence type="ECO:0000256" key="3">
    <source>
        <dbReference type="ARBA" id="ARBA00022487"/>
    </source>
</evidence>
<dbReference type="OrthoDB" id="3690529at2"/>
<name>A0A0F5MV15_9MYCO</name>
<evidence type="ECO:0000313" key="12">
    <source>
        <dbReference type="Proteomes" id="UP000192327"/>
    </source>
</evidence>
<protein>
    <recommendedName>
        <fullName evidence="8">Cutinase</fullName>
        <ecNumber evidence="8">3.1.1.-</ecNumber>
    </recommendedName>
</protein>
<dbReference type="Proteomes" id="UP000034416">
    <property type="component" value="Unassembled WGS sequence"/>
</dbReference>
<sequence length="242" mass="24488">MKISPAAHGATRPWTGGRFSAAVLSAVAMLIPQTSATGLAKAELACPYAQIVFARGTFEQPGVGATGQAFVDALSDRLSGKSVHVYAADYPASLDFKHAADGIADVRNKVESIAATCPSTKIVLGGYSQGAAVAGYTLADTIPADYELPTGITGPMPAAMANHIAAVALFGTPDAGFLALVQRSAPPITIGNPYAARTIQLCAVGDPVCSPGGLDRAAHSAYKSNGMALEAAVFAVRALAAT</sequence>
<keyword evidence="12" id="KW-1185">Reference proteome</keyword>
<dbReference type="SUPFAM" id="SSF53474">
    <property type="entry name" value="alpha/beta-Hydrolases"/>
    <property type="match status" value="1"/>
</dbReference>
<dbReference type="PANTHER" id="PTHR33630:SF9">
    <property type="entry name" value="CUTINASE 4"/>
    <property type="match status" value="1"/>
</dbReference>
<keyword evidence="5" id="KW-0732">Signal</keyword>
<evidence type="ECO:0000256" key="5">
    <source>
        <dbReference type="ARBA" id="ARBA00022729"/>
    </source>
</evidence>
<dbReference type="RefSeq" id="WP_046190083.1">
    <property type="nucleotide sequence ID" value="NZ_JACKUJ010000025.1"/>
</dbReference>
<evidence type="ECO:0000256" key="6">
    <source>
        <dbReference type="ARBA" id="ARBA00022801"/>
    </source>
</evidence>
<dbReference type="PROSITE" id="PS00155">
    <property type="entry name" value="CUTINASE_1"/>
    <property type="match status" value="1"/>
</dbReference>
<keyword evidence="6 8" id="KW-0378">Hydrolase</keyword>
<dbReference type="GO" id="GO:0052689">
    <property type="term" value="F:carboxylic ester hydrolase activity"/>
    <property type="evidence" value="ECO:0007669"/>
    <property type="project" value="UniProtKB-KW"/>
</dbReference>
<dbReference type="Proteomes" id="UP000192327">
    <property type="component" value="Unassembled WGS sequence"/>
</dbReference>
<keyword evidence="7" id="KW-1015">Disulfide bond</keyword>
<dbReference type="GO" id="GO:0005576">
    <property type="term" value="C:extracellular region"/>
    <property type="evidence" value="ECO:0007669"/>
    <property type="project" value="UniProtKB-SubCell"/>
</dbReference>
<dbReference type="AlphaFoldDB" id="A0A0F5MV15"/>
<proteinExistence type="inferred from homology"/>
<dbReference type="SMART" id="SM01110">
    <property type="entry name" value="Cutinase"/>
    <property type="match status" value="1"/>
</dbReference>
<comment type="similarity">
    <text evidence="2 8">Belongs to the cutinase family.</text>
</comment>
<dbReference type="InterPro" id="IPR043580">
    <property type="entry name" value="CUTINASE_1"/>
</dbReference>
<evidence type="ECO:0000313" key="9">
    <source>
        <dbReference type="EMBL" id="KKB98663.1"/>
    </source>
</evidence>
<evidence type="ECO:0000256" key="4">
    <source>
        <dbReference type="ARBA" id="ARBA00022525"/>
    </source>
</evidence>
<evidence type="ECO:0000256" key="1">
    <source>
        <dbReference type="ARBA" id="ARBA00004613"/>
    </source>
</evidence>
<gene>
    <name evidence="10" type="ORF">BST15_18870</name>
    <name evidence="9" type="ORF">WR43_13340</name>
</gene>
<evidence type="ECO:0000256" key="7">
    <source>
        <dbReference type="ARBA" id="ARBA00023157"/>
    </source>
</evidence>
<reference evidence="11" key="1">
    <citation type="submission" date="2015-04" db="EMBL/GenBank/DDBJ databases">
        <title>Genome sequence of Mycobacterium arupense GUC1.</title>
        <authorList>
            <person name="Greninger A.L."/>
            <person name="Cunningham G."/>
            <person name="Chiu C.Y."/>
            <person name="Miller S."/>
        </authorList>
    </citation>
    <scope>NUCLEOTIDE SEQUENCE [LARGE SCALE GENOMIC DNA]</scope>
    <source>
        <strain evidence="11">GUC1</strain>
    </source>
</reference>
<dbReference type="EMBL" id="MVHH01000061">
    <property type="protein sequence ID" value="OQZ92523.1"/>
    <property type="molecule type" value="Genomic_DNA"/>
</dbReference>
<organism evidence="9 11">
    <name type="scientific">Mycolicibacter arupensis</name>
    <dbReference type="NCBI Taxonomy" id="342002"/>
    <lineage>
        <taxon>Bacteria</taxon>
        <taxon>Bacillati</taxon>
        <taxon>Actinomycetota</taxon>
        <taxon>Actinomycetes</taxon>
        <taxon>Mycobacteriales</taxon>
        <taxon>Mycobacteriaceae</taxon>
        <taxon>Mycolicibacter</taxon>
    </lineage>
</organism>
<evidence type="ECO:0000256" key="8">
    <source>
        <dbReference type="RuleBase" id="RU361263"/>
    </source>
</evidence>
<dbReference type="PANTHER" id="PTHR33630">
    <property type="entry name" value="CUTINASE RV1984C-RELATED-RELATED"/>
    <property type="match status" value="1"/>
</dbReference>
<keyword evidence="3 8" id="KW-0719">Serine esterase</keyword>
<dbReference type="InterPro" id="IPR029058">
    <property type="entry name" value="AB_hydrolase_fold"/>
</dbReference>
<dbReference type="InterPro" id="IPR000675">
    <property type="entry name" value="Cutinase/axe"/>
</dbReference>
<dbReference type="Gene3D" id="3.40.50.1820">
    <property type="entry name" value="alpha/beta hydrolase"/>
    <property type="match status" value="1"/>
</dbReference>
<accession>A0A0F5MV15</accession>
<comment type="function">
    <text evidence="8">Catalyzes the hydrolysis of complex carboxylic polyesters found in the cell wall of plants. Degrades cutin, a macromolecule that forms the structure of the plant cuticle.</text>
</comment>
<reference evidence="9" key="2">
    <citation type="submission" date="2015-04" db="EMBL/GenBank/DDBJ databases">
        <title>Genome sequence of Mycobacterium arupense strain GUC1.</title>
        <authorList>
            <person name="Greninger A.L."/>
            <person name="Cunningham G."/>
            <person name="Chiu C.Y."/>
            <person name="Miller S."/>
        </authorList>
    </citation>
    <scope>NUCLEOTIDE SEQUENCE</scope>
    <source>
        <strain evidence="9">GUC1</strain>
    </source>
</reference>
<dbReference type="Pfam" id="PF01083">
    <property type="entry name" value="Cutinase"/>
    <property type="match status" value="1"/>
</dbReference>
<evidence type="ECO:0000313" key="11">
    <source>
        <dbReference type="Proteomes" id="UP000034416"/>
    </source>
</evidence>
<dbReference type="EMBL" id="LASW01000061">
    <property type="protein sequence ID" value="KKB98663.1"/>
    <property type="molecule type" value="Genomic_DNA"/>
</dbReference>
<comment type="caution">
    <text evidence="9">The sequence shown here is derived from an EMBL/GenBank/DDBJ whole genome shotgun (WGS) entry which is preliminary data.</text>
</comment>
<evidence type="ECO:0000313" key="10">
    <source>
        <dbReference type="EMBL" id="OQZ92523.1"/>
    </source>
</evidence>
<evidence type="ECO:0000256" key="2">
    <source>
        <dbReference type="ARBA" id="ARBA00007534"/>
    </source>
</evidence>
<dbReference type="STRING" id="342002.BST15_18870"/>
<comment type="subcellular location">
    <subcellularLocation>
        <location evidence="1 8">Secreted</location>
    </subcellularLocation>
</comment>
<dbReference type="PATRIC" id="fig|342002.3.peg.3562"/>
<reference evidence="10 12" key="3">
    <citation type="submission" date="2016-12" db="EMBL/GenBank/DDBJ databases">
        <title>The new phylogeny of genus Mycobacterium.</title>
        <authorList>
            <person name="Tortoli E."/>
            <person name="Trovato A."/>
            <person name="Cirillo D.M."/>
        </authorList>
    </citation>
    <scope>NUCLEOTIDE SEQUENCE [LARGE SCALE GENOMIC DNA]</scope>
    <source>
        <strain evidence="10 12">DSM 44942</strain>
    </source>
</reference>